<feature type="transmembrane region" description="Helical" evidence="1">
    <location>
        <begin position="164"/>
        <end position="181"/>
    </location>
</feature>
<dbReference type="AlphaFoldDB" id="A0A3A2ZQS0"/>
<reference evidence="3" key="1">
    <citation type="submission" date="2017-02" db="EMBL/GenBank/DDBJ databases">
        <authorList>
            <person name="Tafer H."/>
            <person name="Lopandic K."/>
        </authorList>
    </citation>
    <scope>NUCLEOTIDE SEQUENCE [LARGE SCALE GENOMIC DNA]</scope>
    <source>
        <strain evidence="3">CBS 366.77</strain>
    </source>
</reference>
<dbReference type="STRING" id="2070753.A0A3A2ZQS0"/>
<comment type="caution">
    <text evidence="2">The sequence shown here is derived from an EMBL/GenBank/DDBJ whole genome shotgun (WGS) entry which is preliminary data.</text>
</comment>
<keyword evidence="1" id="KW-0472">Membrane</keyword>
<dbReference type="Proteomes" id="UP000266188">
    <property type="component" value="Unassembled WGS sequence"/>
</dbReference>
<gene>
    <name evidence="2" type="ORF">PHISCL_05994</name>
</gene>
<dbReference type="EMBL" id="MVGC01000213">
    <property type="protein sequence ID" value="RJE21654.1"/>
    <property type="molecule type" value="Genomic_DNA"/>
</dbReference>
<organism evidence="2 3">
    <name type="scientific">Aspergillus sclerotialis</name>
    <dbReference type="NCBI Taxonomy" id="2070753"/>
    <lineage>
        <taxon>Eukaryota</taxon>
        <taxon>Fungi</taxon>
        <taxon>Dikarya</taxon>
        <taxon>Ascomycota</taxon>
        <taxon>Pezizomycotina</taxon>
        <taxon>Eurotiomycetes</taxon>
        <taxon>Eurotiomycetidae</taxon>
        <taxon>Eurotiales</taxon>
        <taxon>Aspergillaceae</taxon>
        <taxon>Aspergillus</taxon>
        <taxon>Aspergillus subgen. Polypaecilum</taxon>
    </lineage>
</organism>
<sequence length="182" mass="20382">MDDTFSALDSRTERNVIRRLFGIGGILRGEDLIPYADLIILLNQEGSIKAQGTPQQLAIDGSFSTKNIASETLYGYMEIEPYHPGKLPGHALERTTGGKQDQMVQFPKPSVYRSYFRSSGLWNGVLLLSFLVLQSVFSKVPNVWLLRWLDTDANEMGRLYAENIGIYTLFQCLGLLFTVLAA</sequence>
<feature type="transmembrane region" description="Helical" evidence="1">
    <location>
        <begin position="121"/>
        <end position="144"/>
    </location>
</feature>
<keyword evidence="1" id="KW-0812">Transmembrane</keyword>
<keyword evidence="1" id="KW-1133">Transmembrane helix</keyword>
<evidence type="ECO:0000313" key="2">
    <source>
        <dbReference type="EMBL" id="RJE21654.1"/>
    </source>
</evidence>
<proteinExistence type="predicted"/>
<evidence type="ECO:0000256" key="1">
    <source>
        <dbReference type="SAM" id="Phobius"/>
    </source>
</evidence>
<accession>A0A3A2ZQS0</accession>
<protein>
    <submittedName>
        <fullName evidence="2">Uncharacterized protein</fullName>
    </submittedName>
</protein>
<keyword evidence="3" id="KW-1185">Reference proteome</keyword>
<name>A0A3A2ZQS0_9EURO</name>
<evidence type="ECO:0000313" key="3">
    <source>
        <dbReference type="Proteomes" id="UP000266188"/>
    </source>
</evidence>